<dbReference type="CDD" id="cd06222">
    <property type="entry name" value="RNase_H_like"/>
    <property type="match status" value="1"/>
</dbReference>
<dbReference type="InterPro" id="IPR012337">
    <property type="entry name" value="RNaseH-like_sf"/>
</dbReference>
<dbReference type="Proteomes" id="UP001472677">
    <property type="component" value="Unassembled WGS sequence"/>
</dbReference>
<dbReference type="Gene3D" id="3.30.420.10">
    <property type="entry name" value="Ribonuclease H-like superfamily/Ribonuclease H"/>
    <property type="match status" value="1"/>
</dbReference>
<dbReference type="PROSITE" id="PS50879">
    <property type="entry name" value="RNASE_H_1"/>
    <property type="match status" value="1"/>
</dbReference>
<name>A0ABR2FB28_9ROSI</name>
<comment type="caution">
    <text evidence="2">The sequence shown here is derived from an EMBL/GenBank/DDBJ whole genome shotgun (WGS) entry which is preliminary data.</text>
</comment>
<dbReference type="InterPro" id="IPR053151">
    <property type="entry name" value="RNase_H-like"/>
</dbReference>
<protein>
    <recommendedName>
        <fullName evidence="1">RNase H type-1 domain-containing protein</fullName>
    </recommendedName>
</protein>
<accession>A0ABR2FB28</accession>
<dbReference type="PANTHER" id="PTHR47723:SF22">
    <property type="entry name" value="RNASE H TYPE-1 DOMAIN-CONTAINING PROTEIN"/>
    <property type="match status" value="1"/>
</dbReference>
<sequence length="337" mass="37799">MMRFGSDSDCLWKDIISCKYNVIGLPLIPPPPNSRFSFSVWKDILISFYKSDELGMTFRNNLALQVGDGKSIRFWTDKWACDLPLSFKFPRIFVLAKKKSGVIADFRSNFQSSSLQKDWVKWLGSGDGLFSSKSLRSLVAPDFRSIVNWEKVVWLGFAPPKVEAFVWLLLHGRVPSIFSDPSLSSSFNKPNLNRDARCSWQPPPMGFFKYNVDGACDKAGKCGIGGVLRNHRGSILQEFSKSVGSGSSTLAEILAIKFAIESFVNSGWFSSSSSRLIIESDSKVAVDWISFPSSSNPTFSNLVQELNVYFINDRWMLRHIQRSQNTRADILAKSGIG</sequence>
<dbReference type="InterPro" id="IPR002156">
    <property type="entry name" value="RNaseH_domain"/>
</dbReference>
<dbReference type="SUPFAM" id="SSF53098">
    <property type="entry name" value="Ribonuclease H-like"/>
    <property type="match status" value="1"/>
</dbReference>
<proteinExistence type="predicted"/>
<reference evidence="2 3" key="1">
    <citation type="journal article" date="2024" name="G3 (Bethesda)">
        <title>Genome assembly of Hibiscus sabdariffa L. provides insights into metabolisms of medicinal natural products.</title>
        <authorList>
            <person name="Kim T."/>
        </authorList>
    </citation>
    <scope>NUCLEOTIDE SEQUENCE [LARGE SCALE GENOMIC DNA]</scope>
    <source>
        <strain evidence="2">TK-2024</strain>
        <tissue evidence="2">Old leaves</tissue>
    </source>
</reference>
<evidence type="ECO:0000313" key="3">
    <source>
        <dbReference type="Proteomes" id="UP001472677"/>
    </source>
</evidence>
<dbReference type="InterPro" id="IPR044730">
    <property type="entry name" value="RNase_H-like_dom_plant"/>
</dbReference>
<keyword evidence="3" id="KW-1185">Reference proteome</keyword>
<dbReference type="InterPro" id="IPR036397">
    <property type="entry name" value="RNaseH_sf"/>
</dbReference>
<evidence type="ECO:0000259" key="1">
    <source>
        <dbReference type="PROSITE" id="PS50879"/>
    </source>
</evidence>
<dbReference type="Pfam" id="PF13456">
    <property type="entry name" value="RVT_3"/>
    <property type="match status" value="1"/>
</dbReference>
<evidence type="ECO:0000313" key="2">
    <source>
        <dbReference type="EMBL" id="KAK8575528.1"/>
    </source>
</evidence>
<dbReference type="EMBL" id="JBBPBM010000007">
    <property type="protein sequence ID" value="KAK8575528.1"/>
    <property type="molecule type" value="Genomic_DNA"/>
</dbReference>
<dbReference type="PANTHER" id="PTHR47723">
    <property type="entry name" value="OS05G0353850 PROTEIN"/>
    <property type="match status" value="1"/>
</dbReference>
<feature type="domain" description="RNase H type-1" evidence="1">
    <location>
        <begin position="204"/>
        <end position="337"/>
    </location>
</feature>
<organism evidence="2 3">
    <name type="scientific">Hibiscus sabdariffa</name>
    <name type="common">roselle</name>
    <dbReference type="NCBI Taxonomy" id="183260"/>
    <lineage>
        <taxon>Eukaryota</taxon>
        <taxon>Viridiplantae</taxon>
        <taxon>Streptophyta</taxon>
        <taxon>Embryophyta</taxon>
        <taxon>Tracheophyta</taxon>
        <taxon>Spermatophyta</taxon>
        <taxon>Magnoliopsida</taxon>
        <taxon>eudicotyledons</taxon>
        <taxon>Gunneridae</taxon>
        <taxon>Pentapetalae</taxon>
        <taxon>rosids</taxon>
        <taxon>malvids</taxon>
        <taxon>Malvales</taxon>
        <taxon>Malvaceae</taxon>
        <taxon>Malvoideae</taxon>
        <taxon>Hibiscus</taxon>
    </lineage>
</organism>
<gene>
    <name evidence="2" type="ORF">V6N12_063199</name>
</gene>